<protein>
    <submittedName>
        <fullName evidence="1">Uncharacterized protein</fullName>
    </submittedName>
</protein>
<reference evidence="1 2" key="1">
    <citation type="submission" date="2019-03" db="EMBL/GenBank/DDBJ databases">
        <title>Paraburkholderia sp. 4M-K11, isolated from subtropical forest soil.</title>
        <authorList>
            <person name="Gao Z.-H."/>
            <person name="Qiu L.-H."/>
        </authorList>
    </citation>
    <scope>NUCLEOTIDE SEQUENCE [LARGE SCALE GENOMIC DNA]</scope>
    <source>
        <strain evidence="1 2">4M-K11</strain>
    </source>
</reference>
<dbReference type="Proteomes" id="UP000295722">
    <property type="component" value="Unassembled WGS sequence"/>
</dbReference>
<proteinExistence type="predicted"/>
<gene>
    <name evidence="1" type="ORF">EYW47_22565</name>
</gene>
<dbReference type="EMBL" id="SMRP01000012">
    <property type="protein sequence ID" value="TDG21156.1"/>
    <property type="molecule type" value="Genomic_DNA"/>
</dbReference>
<name>A0A4R5M6E3_9BURK</name>
<keyword evidence="2" id="KW-1185">Reference proteome</keyword>
<dbReference type="RefSeq" id="WP_133197066.1">
    <property type="nucleotide sequence ID" value="NZ_JBHUCW010000022.1"/>
</dbReference>
<sequence length="153" mass="16808">MVRVVEKNELEYGESMKKLAIGAACVLSHAARANLRNISANDLRKPEYASKVVHIDKTIPEIHEALFEYVTNCRSLGTISVDPSGQKRIVLTEEGEGWTQTRACGDFDVDADEQGGWNIRGNVYYHRMMTPSRAVDIVAGAINSPKVCDGAAQ</sequence>
<comment type="caution">
    <text evidence="1">The sequence shown here is derived from an EMBL/GenBank/DDBJ whole genome shotgun (WGS) entry which is preliminary data.</text>
</comment>
<organism evidence="1 2">
    <name type="scientific">Paraburkholderia silviterrae</name>
    <dbReference type="NCBI Taxonomy" id="2528715"/>
    <lineage>
        <taxon>Bacteria</taxon>
        <taxon>Pseudomonadati</taxon>
        <taxon>Pseudomonadota</taxon>
        <taxon>Betaproteobacteria</taxon>
        <taxon>Burkholderiales</taxon>
        <taxon>Burkholderiaceae</taxon>
        <taxon>Paraburkholderia</taxon>
    </lineage>
</organism>
<dbReference type="AlphaFoldDB" id="A0A4R5M6E3"/>
<accession>A0A4R5M6E3</accession>
<evidence type="ECO:0000313" key="1">
    <source>
        <dbReference type="EMBL" id="TDG21156.1"/>
    </source>
</evidence>
<evidence type="ECO:0000313" key="2">
    <source>
        <dbReference type="Proteomes" id="UP000295722"/>
    </source>
</evidence>